<keyword evidence="2" id="KW-1185">Reference proteome</keyword>
<reference evidence="1 2" key="1">
    <citation type="journal article" date="2021" name="BMC Genomics">
        <title>Datura genome reveals duplications of psychoactive alkaloid biosynthetic genes and high mutation rate following tissue culture.</title>
        <authorList>
            <person name="Rajewski A."/>
            <person name="Carter-House D."/>
            <person name="Stajich J."/>
            <person name="Litt A."/>
        </authorList>
    </citation>
    <scope>NUCLEOTIDE SEQUENCE [LARGE SCALE GENOMIC DNA]</scope>
    <source>
        <strain evidence="1">AR-01</strain>
    </source>
</reference>
<protein>
    <submittedName>
        <fullName evidence="1">Uncharacterized protein</fullName>
    </submittedName>
</protein>
<evidence type="ECO:0000313" key="1">
    <source>
        <dbReference type="EMBL" id="MCD7464958.1"/>
    </source>
</evidence>
<dbReference type="SUPFAM" id="SSF53756">
    <property type="entry name" value="UDP-Glycosyltransferase/glycogen phosphorylase"/>
    <property type="match status" value="1"/>
</dbReference>
<gene>
    <name evidence="1" type="ORF">HAX54_000292</name>
</gene>
<sequence>MPESLHELDDTTTLGGFALDRASRRVVQGLRRRAKWKAITWKRIREYSTGSRNSGRIASTRRITRRSERRISCRLSRLRNTPIGLTDKSQDPSCSWGSGPNWASNDEVIDVFLSLGFRDAITEGRGLLHVGWAPQRKFSDIHQLGDSISRRKRNEEDGSFRGNDIAMSLREAMVSDEGEELRTRTRNVAAIFRDRKAHDSYVRNFVEYLKSNGEMKV</sequence>
<name>A0ABS8T1W6_DATST</name>
<comment type="caution">
    <text evidence="1">The sequence shown here is derived from an EMBL/GenBank/DDBJ whole genome shotgun (WGS) entry which is preliminary data.</text>
</comment>
<dbReference type="Proteomes" id="UP000823775">
    <property type="component" value="Unassembled WGS sequence"/>
</dbReference>
<proteinExistence type="predicted"/>
<evidence type="ECO:0000313" key="2">
    <source>
        <dbReference type="Proteomes" id="UP000823775"/>
    </source>
</evidence>
<organism evidence="1 2">
    <name type="scientific">Datura stramonium</name>
    <name type="common">Jimsonweed</name>
    <name type="synonym">Common thornapple</name>
    <dbReference type="NCBI Taxonomy" id="4076"/>
    <lineage>
        <taxon>Eukaryota</taxon>
        <taxon>Viridiplantae</taxon>
        <taxon>Streptophyta</taxon>
        <taxon>Embryophyta</taxon>
        <taxon>Tracheophyta</taxon>
        <taxon>Spermatophyta</taxon>
        <taxon>Magnoliopsida</taxon>
        <taxon>eudicotyledons</taxon>
        <taxon>Gunneridae</taxon>
        <taxon>Pentapetalae</taxon>
        <taxon>asterids</taxon>
        <taxon>lamiids</taxon>
        <taxon>Solanales</taxon>
        <taxon>Solanaceae</taxon>
        <taxon>Solanoideae</taxon>
        <taxon>Datureae</taxon>
        <taxon>Datura</taxon>
    </lineage>
</organism>
<dbReference type="EMBL" id="JACEIK010001008">
    <property type="protein sequence ID" value="MCD7464958.1"/>
    <property type="molecule type" value="Genomic_DNA"/>
</dbReference>
<accession>A0ABS8T1W6</accession>